<dbReference type="GeneID" id="94194239"/>
<keyword evidence="1" id="KW-0436">Ligase</keyword>
<evidence type="ECO:0000313" key="1">
    <source>
        <dbReference type="EMBL" id="GIX62758.1"/>
    </source>
</evidence>
<dbReference type="GO" id="GO:0016874">
    <property type="term" value="F:ligase activity"/>
    <property type="evidence" value="ECO:0007669"/>
    <property type="project" value="UniProtKB-KW"/>
</dbReference>
<name>A0AAV4LRG7_BABCB</name>
<dbReference type="EMBL" id="BPLF01000002">
    <property type="protein sequence ID" value="GIX62758.1"/>
    <property type="molecule type" value="Genomic_DNA"/>
</dbReference>
<sequence length="279" mass="31442">MGHSTSADATTLQPLIPSAAQAGQSLLKRSVDEVVVKVRPRVPRPHHLVPQLEEEGVGVLGRQLLGQPFVGAAHQLHVPRPACARGSRLHRLHQRLNRSVREMHRQPVQPLLLPHHVVGEVRRLPNHVVRRHLPQVARGVALHKVSERPANAPAAQEPRNPQGILQLRLGRLEGGVRLVVERRHVQVAAQKHLKLAQVLEQRVRQHHRRDQDTIKVALHFVVEGPLFPLYLYAEVLDHQVEDVEHGFQLVRVGQVDIRLLIARWVQLLVELHAVSRLAA</sequence>
<evidence type="ECO:0000313" key="2">
    <source>
        <dbReference type="Proteomes" id="UP001497744"/>
    </source>
</evidence>
<reference evidence="1 2" key="1">
    <citation type="submission" date="2021-06" db="EMBL/GenBank/DDBJ databases">
        <title>Genome sequence of Babesia caballi.</title>
        <authorList>
            <person name="Yamagishi J."/>
            <person name="Kidaka T."/>
            <person name="Ochi A."/>
        </authorList>
    </citation>
    <scope>NUCLEOTIDE SEQUENCE [LARGE SCALE GENOMIC DNA]</scope>
    <source>
        <strain evidence="1">USDA-D6B2</strain>
    </source>
</reference>
<gene>
    <name evidence="1" type="ORF">BcabD6B2_21930</name>
</gene>
<protein>
    <submittedName>
        <fullName evidence="1">Aspartate-tRNA ligase</fullName>
    </submittedName>
</protein>
<proteinExistence type="predicted"/>
<dbReference type="RefSeq" id="XP_067714827.1">
    <property type="nucleotide sequence ID" value="XM_067858726.1"/>
</dbReference>
<dbReference type="Proteomes" id="UP001497744">
    <property type="component" value="Unassembled WGS sequence"/>
</dbReference>
<comment type="caution">
    <text evidence="1">The sequence shown here is derived from an EMBL/GenBank/DDBJ whole genome shotgun (WGS) entry which is preliminary data.</text>
</comment>
<accession>A0AAV4LRG7</accession>
<organism evidence="1 2">
    <name type="scientific">Babesia caballi</name>
    <dbReference type="NCBI Taxonomy" id="5871"/>
    <lineage>
        <taxon>Eukaryota</taxon>
        <taxon>Sar</taxon>
        <taxon>Alveolata</taxon>
        <taxon>Apicomplexa</taxon>
        <taxon>Aconoidasida</taxon>
        <taxon>Piroplasmida</taxon>
        <taxon>Babesiidae</taxon>
        <taxon>Babesia</taxon>
    </lineage>
</organism>
<keyword evidence="2" id="KW-1185">Reference proteome</keyword>
<dbReference type="AlphaFoldDB" id="A0AAV4LRG7"/>